<protein>
    <submittedName>
        <fullName evidence="3">Uncharacterized protein</fullName>
    </submittedName>
</protein>
<feature type="region of interest" description="Disordered" evidence="1">
    <location>
        <begin position="366"/>
        <end position="426"/>
    </location>
</feature>
<evidence type="ECO:0000256" key="2">
    <source>
        <dbReference type="SAM" id="Phobius"/>
    </source>
</evidence>
<evidence type="ECO:0000313" key="4">
    <source>
        <dbReference type="Proteomes" id="UP001141327"/>
    </source>
</evidence>
<accession>A0ABQ8UCJ6</accession>
<keyword evidence="2" id="KW-0472">Membrane</keyword>
<feature type="compositionally biased region" description="Basic and acidic residues" evidence="1">
    <location>
        <begin position="383"/>
        <end position="396"/>
    </location>
</feature>
<sequence length="426" mass="44931">MAGRLNGNRRDATCGKTGAKTICEILFLVRLPKSGSDVWVDRERDGGIEVTVVTPARSDLLGLASEPCSLSFHFGTGFFWEKTRHAVIIPFIISPLDGDKIQSRRTPPNHEDPSWAAPFTPETLVQIFSKLSSDCSLLFALLLRLHHRGDGNPRVDTDRSLAALLRTVGVRGTPPTKGDSPALQELDELWPRLTESLQCGAQIFLACCPQSAAPPPSHRPDTPVSPSGDDDAEVAAVMATRGAAADTTPAGGQLLSIPEEDAAPLSASTTGTGDCVCGWLWAGGCGLAVGWLWAGCGLAVGLWAGCGLAVGWLWAGCGLAVGWLWAGCGLAVGWLWAVWAGWLAGCLPPSPPPSPGDIPLVVSRSPASSTNTLTRPAAPAPRHFPDPLRPGRRDYHALAAPPVAHPPGEPHDSRQPFLGTLRGLQQ</sequence>
<dbReference type="Proteomes" id="UP001141327">
    <property type="component" value="Unassembled WGS sequence"/>
</dbReference>
<reference evidence="3" key="1">
    <citation type="journal article" date="2022" name="bioRxiv">
        <title>Genomics of Preaxostyla Flagellates Illuminates Evolutionary Transitions and the Path Towards Mitochondrial Loss.</title>
        <authorList>
            <person name="Novak L.V.F."/>
            <person name="Treitli S.C."/>
            <person name="Pyrih J."/>
            <person name="Halakuc P."/>
            <person name="Pipaliya S.V."/>
            <person name="Vacek V."/>
            <person name="Brzon O."/>
            <person name="Soukal P."/>
            <person name="Eme L."/>
            <person name="Dacks J.B."/>
            <person name="Karnkowska A."/>
            <person name="Elias M."/>
            <person name="Hampl V."/>
        </authorList>
    </citation>
    <scope>NUCLEOTIDE SEQUENCE</scope>
    <source>
        <strain evidence="3">RCP-MX</strain>
    </source>
</reference>
<proteinExistence type="predicted"/>
<organism evidence="3 4">
    <name type="scientific">Paratrimastix pyriformis</name>
    <dbReference type="NCBI Taxonomy" id="342808"/>
    <lineage>
        <taxon>Eukaryota</taxon>
        <taxon>Metamonada</taxon>
        <taxon>Preaxostyla</taxon>
        <taxon>Paratrimastigidae</taxon>
        <taxon>Paratrimastix</taxon>
    </lineage>
</organism>
<feature type="transmembrane region" description="Helical" evidence="2">
    <location>
        <begin position="291"/>
        <end position="315"/>
    </location>
</feature>
<evidence type="ECO:0000256" key="1">
    <source>
        <dbReference type="SAM" id="MobiDB-lite"/>
    </source>
</evidence>
<comment type="caution">
    <text evidence="3">The sequence shown here is derived from an EMBL/GenBank/DDBJ whole genome shotgun (WGS) entry which is preliminary data.</text>
</comment>
<gene>
    <name evidence="3" type="ORF">PAPYR_10008</name>
</gene>
<name>A0ABQ8UCJ6_9EUKA</name>
<dbReference type="EMBL" id="JAPMOS010000119">
    <property type="protein sequence ID" value="KAJ4455105.1"/>
    <property type="molecule type" value="Genomic_DNA"/>
</dbReference>
<keyword evidence="2" id="KW-1133">Transmembrane helix</keyword>
<evidence type="ECO:0000313" key="3">
    <source>
        <dbReference type="EMBL" id="KAJ4455105.1"/>
    </source>
</evidence>
<feature type="transmembrane region" description="Helical" evidence="2">
    <location>
        <begin position="322"/>
        <end position="344"/>
    </location>
</feature>
<keyword evidence="4" id="KW-1185">Reference proteome</keyword>
<keyword evidence="2" id="KW-0812">Transmembrane</keyword>